<name>A0AAN9JIU9_CANGL</name>
<evidence type="ECO:0000313" key="7">
    <source>
        <dbReference type="Proteomes" id="UP001367508"/>
    </source>
</evidence>
<evidence type="ECO:0000256" key="3">
    <source>
        <dbReference type="ARBA" id="ARBA00023027"/>
    </source>
</evidence>
<keyword evidence="3" id="KW-0520">NAD</keyword>
<dbReference type="Proteomes" id="UP001367508">
    <property type="component" value="Unassembled WGS sequence"/>
</dbReference>
<reference evidence="6 7" key="1">
    <citation type="submission" date="2024-01" db="EMBL/GenBank/DDBJ databases">
        <title>The genomes of 5 underutilized Papilionoideae crops provide insights into root nodulation and disease resistanc.</title>
        <authorList>
            <person name="Jiang F."/>
        </authorList>
    </citation>
    <scope>NUCLEOTIDE SEQUENCE [LARGE SCALE GENOMIC DNA]</scope>
    <source>
        <strain evidence="6">LVBAO_FW01</strain>
        <tissue evidence="6">Leaves</tissue>
    </source>
</reference>
<dbReference type="InterPro" id="IPR010934">
    <property type="entry name" value="NADH_DH_su5_C"/>
</dbReference>
<protein>
    <recommendedName>
        <fullName evidence="5">NADH dehydrogenase subunit 5 C-terminal domain-containing protein</fullName>
    </recommendedName>
</protein>
<keyword evidence="1" id="KW-0813">Transport</keyword>
<organism evidence="6 7">
    <name type="scientific">Canavalia gladiata</name>
    <name type="common">Sword bean</name>
    <name type="synonym">Dolichos gladiatus</name>
    <dbReference type="NCBI Taxonomy" id="3824"/>
    <lineage>
        <taxon>Eukaryota</taxon>
        <taxon>Viridiplantae</taxon>
        <taxon>Streptophyta</taxon>
        <taxon>Embryophyta</taxon>
        <taxon>Tracheophyta</taxon>
        <taxon>Spermatophyta</taxon>
        <taxon>Magnoliopsida</taxon>
        <taxon>eudicotyledons</taxon>
        <taxon>Gunneridae</taxon>
        <taxon>Pentapetalae</taxon>
        <taxon>rosids</taxon>
        <taxon>fabids</taxon>
        <taxon>Fabales</taxon>
        <taxon>Fabaceae</taxon>
        <taxon>Papilionoideae</taxon>
        <taxon>50 kb inversion clade</taxon>
        <taxon>NPAAA clade</taxon>
        <taxon>indigoferoid/millettioid clade</taxon>
        <taxon>Phaseoleae</taxon>
        <taxon>Canavalia</taxon>
    </lineage>
</organism>
<evidence type="ECO:0000256" key="1">
    <source>
        <dbReference type="ARBA" id="ARBA00022448"/>
    </source>
</evidence>
<evidence type="ECO:0000256" key="4">
    <source>
        <dbReference type="SAM" id="MobiDB-lite"/>
    </source>
</evidence>
<feature type="region of interest" description="Disordered" evidence="4">
    <location>
        <begin position="1"/>
        <end position="43"/>
    </location>
</feature>
<gene>
    <name evidence="6" type="ORF">VNO77_46299</name>
</gene>
<dbReference type="Pfam" id="PF06455">
    <property type="entry name" value="NADH5_C"/>
    <property type="match status" value="1"/>
</dbReference>
<keyword evidence="2" id="KW-1278">Translocase</keyword>
<accession>A0AAN9JIU9</accession>
<evidence type="ECO:0000256" key="2">
    <source>
        <dbReference type="ARBA" id="ARBA00022967"/>
    </source>
</evidence>
<dbReference type="EMBL" id="JAYMYQ010000023">
    <property type="protein sequence ID" value="KAK7298976.1"/>
    <property type="molecule type" value="Genomic_DNA"/>
</dbReference>
<comment type="caution">
    <text evidence="6">The sequence shown here is derived from an EMBL/GenBank/DDBJ whole genome shotgun (WGS) entry which is preliminary data.</text>
</comment>
<keyword evidence="7" id="KW-1185">Reference proteome</keyword>
<evidence type="ECO:0000259" key="5">
    <source>
        <dbReference type="Pfam" id="PF06455"/>
    </source>
</evidence>
<feature type="domain" description="NADH dehydrogenase subunit 5 C-terminal" evidence="5">
    <location>
        <begin position="340"/>
        <end position="409"/>
    </location>
</feature>
<evidence type="ECO:0000313" key="6">
    <source>
        <dbReference type="EMBL" id="KAK7298976.1"/>
    </source>
</evidence>
<feature type="compositionally biased region" description="Low complexity" evidence="4">
    <location>
        <begin position="1"/>
        <end position="16"/>
    </location>
</feature>
<sequence>MDSGSSSSVPQSEPGVNQTPGPAEPLAPDPDLSHPLLDDNTRRAELDERAGFHFLGLSESQKEKVLDAQVKIEKAIEKALLSDGYSRDELNEQNKRNEIRGFLFYPKGKLLSVKKYHSYVKEVEFGTHRSRPYHNIIDAISSSNLFLTKVKKIKRWELGKVWEQWGGRRFLALTNSRKPPAVPAVSLALTPMNQIVPYVPPQPSDPLMEKISRLERAVNKLSRDKYDVADLENLSLYPKVRLPYGFQWPKIEKLWIKRVSSHFPESQSYYSTLAKLMMKQDLDLSADDDVHSWLDALNERELSRLRKNFVIKQHPLSASVAYNVNPVADQFQRAFQTSTFCNRLYSFFNKRWFFDQVFNDFLVRSFLRFGYEVSFEALDKGAIEILGPYGISYTFRRLAERISQLQSGFVVRRVRYDPWPPAWSGGVLRFRPRGCKKIDRGGYLAGVVSVVCHEVPMDKGNHRFWAQAALYHPSHCIPSSRIVLYRTKPDTSIE</sequence>
<proteinExistence type="predicted"/>
<dbReference type="AlphaFoldDB" id="A0AAN9JIU9"/>